<accession>A0A8S5UU25</accession>
<name>A0A8S5UU25_9CAUD</name>
<evidence type="ECO:0000313" key="1">
    <source>
        <dbReference type="EMBL" id="DAF97898.1"/>
    </source>
</evidence>
<sequence>MKRLLEVKLRVFEKEYQKHLELFKKETGIVLDTEDVHTFAKFDRFLNRRMKDAIKATTCVDKIFMILGEICFNDSLNFDNGISLDLKNKNIYFPSDGSDAAGELFCVDPFKPSTALRHYLETDPSACKMVYDALAKVEEMREEHEYNEFVRKHS</sequence>
<proteinExistence type="predicted"/>
<protein>
    <submittedName>
        <fullName evidence="1">Uncharacterized protein</fullName>
    </submittedName>
</protein>
<organism evidence="1">
    <name type="scientific">Myoviridae sp. ctYA416</name>
    <dbReference type="NCBI Taxonomy" id="2825125"/>
    <lineage>
        <taxon>Viruses</taxon>
        <taxon>Duplodnaviria</taxon>
        <taxon>Heunggongvirae</taxon>
        <taxon>Uroviricota</taxon>
        <taxon>Caudoviricetes</taxon>
    </lineage>
</organism>
<reference evidence="1" key="1">
    <citation type="journal article" date="2021" name="Proc. Natl. Acad. Sci. U.S.A.">
        <title>A Catalog of Tens of Thousands of Viruses from Human Metagenomes Reveals Hidden Associations with Chronic Diseases.</title>
        <authorList>
            <person name="Tisza M.J."/>
            <person name="Buck C.B."/>
        </authorList>
    </citation>
    <scope>NUCLEOTIDE SEQUENCE</scope>
    <source>
        <strain evidence="1">CtYA416</strain>
    </source>
</reference>
<dbReference type="EMBL" id="BK016136">
    <property type="protein sequence ID" value="DAF97898.1"/>
    <property type="molecule type" value="Genomic_DNA"/>
</dbReference>